<protein>
    <recommendedName>
        <fullName evidence="2">Nucleoid-associated protein IFK94_05040</fullName>
    </recommendedName>
</protein>
<evidence type="ECO:0000313" key="3">
    <source>
        <dbReference type="EMBL" id="MBD3867475.1"/>
    </source>
</evidence>
<comment type="caution">
    <text evidence="3">The sequence shown here is derived from an EMBL/GenBank/DDBJ whole genome shotgun (WGS) entry which is preliminary data.</text>
</comment>
<dbReference type="InterPro" id="IPR004401">
    <property type="entry name" value="YbaB/EbfC"/>
</dbReference>
<accession>A0A8J6Y5I4</accession>
<dbReference type="PANTHER" id="PTHR33449">
    <property type="entry name" value="NUCLEOID-ASSOCIATED PROTEIN YBAB"/>
    <property type="match status" value="1"/>
</dbReference>
<dbReference type="EMBL" id="JACXWD010000010">
    <property type="protein sequence ID" value="MBD3867475.1"/>
    <property type="molecule type" value="Genomic_DNA"/>
</dbReference>
<dbReference type="Proteomes" id="UP000648239">
    <property type="component" value="Unassembled WGS sequence"/>
</dbReference>
<dbReference type="NCBIfam" id="TIGR00103">
    <property type="entry name" value="DNA_YbaB_EbfC"/>
    <property type="match status" value="1"/>
</dbReference>
<dbReference type="PANTHER" id="PTHR33449:SF1">
    <property type="entry name" value="NUCLEOID-ASSOCIATED PROTEIN YBAB"/>
    <property type="match status" value="1"/>
</dbReference>
<dbReference type="GO" id="GO:0043590">
    <property type="term" value="C:bacterial nucleoid"/>
    <property type="evidence" value="ECO:0007669"/>
    <property type="project" value="UniProtKB-UniRule"/>
</dbReference>
<name>A0A8J6Y5I4_9BACT</name>
<keyword evidence="2" id="KW-0963">Cytoplasm</keyword>
<sequence length="99" mass="10473">MNIAKMMKDLQKMQGQLQEQVDALEVEGTAGGGVVIARMNGKKELLGLKLTPDAVTPEDLELMEDLILAAINDAGKKVDHEVQGMTQGMAGGLNIPGLS</sequence>
<dbReference type="GO" id="GO:0005829">
    <property type="term" value="C:cytosol"/>
    <property type="evidence" value="ECO:0007669"/>
    <property type="project" value="TreeGrafter"/>
</dbReference>
<dbReference type="Pfam" id="PF02575">
    <property type="entry name" value="YbaB_DNA_bd"/>
    <property type="match status" value="1"/>
</dbReference>
<comment type="subunit">
    <text evidence="2">Homodimer.</text>
</comment>
<organism evidence="3 4">
    <name type="scientific">Candidatus Polarisedimenticola svalbardensis</name>
    <dbReference type="NCBI Taxonomy" id="2886004"/>
    <lineage>
        <taxon>Bacteria</taxon>
        <taxon>Pseudomonadati</taxon>
        <taxon>Acidobacteriota</taxon>
        <taxon>Candidatus Polarisedimenticolia</taxon>
        <taxon>Candidatus Polarisedimenticolales</taxon>
        <taxon>Candidatus Polarisedimenticolaceae</taxon>
        <taxon>Candidatus Polarisedimenticola</taxon>
    </lineage>
</organism>
<dbReference type="InterPro" id="IPR036894">
    <property type="entry name" value="YbaB-like_sf"/>
</dbReference>
<comment type="subcellular location">
    <subcellularLocation>
        <location evidence="2">Cytoplasm</location>
        <location evidence="2">Nucleoid</location>
    </subcellularLocation>
</comment>
<proteinExistence type="inferred from homology"/>
<comment type="similarity">
    <text evidence="2">Belongs to the YbaB/EbfC family.</text>
</comment>
<keyword evidence="1 2" id="KW-0238">DNA-binding</keyword>
<dbReference type="PIRSF" id="PIRSF004555">
    <property type="entry name" value="UCP004555"/>
    <property type="match status" value="1"/>
</dbReference>
<dbReference type="HAMAP" id="MF_00274">
    <property type="entry name" value="DNA_YbaB_EbfC"/>
    <property type="match status" value="1"/>
</dbReference>
<reference evidence="3 4" key="1">
    <citation type="submission" date="2020-08" db="EMBL/GenBank/DDBJ databases">
        <title>Acidobacteriota in marine sediments use diverse sulfur dissimilation pathways.</title>
        <authorList>
            <person name="Wasmund K."/>
        </authorList>
    </citation>
    <scope>NUCLEOTIDE SEQUENCE [LARGE SCALE GENOMIC DNA]</scope>
    <source>
        <strain evidence="3">MAG AM4</strain>
    </source>
</reference>
<dbReference type="SUPFAM" id="SSF82607">
    <property type="entry name" value="YbaB-like"/>
    <property type="match status" value="1"/>
</dbReference>
<dbReference type="Gene3D" id="3.30.1310.10">
    <property type="entry name" value="Nucleoid-associated protein YbaB-like domain"/>
    <property type="match status" value="1"/>
</dbReference>
<dbReference type="AlphaFoldDB" id="A0A8J6Y5I4"/>
<evidence type="ECO:0000313" key="4">
    <source>
        <dbReference type="Proteomes" id="UP000648239"/>
    </source>
</evidence>
<evidence type="ECO:0000256" key="1">
    <source>
        <dbReference type="ARBA" id="ARBA00023125"/>
    </source>
</evidence>
<comment type="function">
    <text evidence="2">Binds to DNA and alters its conformation. May be involved in regulation of gene expression, nucleoid organization and DNA protection.</text>
</comment>
<dbReference type="GO" id="GO:0003677">
    <property type="term" value="F:DNA binding"/>
    <property type="evidence" value="ECO:0007669"/>
    <property type="project" value="UniProtKB-UniRule"/>
</dbReference>
<gene>
    <name evidence="3" type="ORF">IFK94_05040</name>
</gene>
<evidence type="ECO:0000256" key="2">
    <source>
        <dbReference type="HAMAP-Rule" id="MF_00274"/>
    </source>
</evidence>